<dbReference type="InterPro" id="IPR020556">
    <property type="entry name" value="Amidase_CS"/>
</dbReference>
<protein>
    <recommendedName>
        <fullName evidence="7">Glutamyl-tRNA(Gln) amidotransferase subunit A, mitochondrial</fullName>
        <shortName evidence="7">Glu-AdT subunit A</shortName>
        <ecNumber evidence="7">6.3.5.7</ecNumber>
    </recommendedName>
</protein>
<dbReference type="EC" id="6.3.5.7" evidence="7"/>
<dbReference type="Pfam" id="PF01425">
    <property type="entry name" value="Amidase"/>
    <property type="match status" value="1"/>
</dbReference>
<dbReference type="Gene3D" id="3.90.1300.10">
    <property type="entry name" value="Amidase signature (AS) domain"/>
    <property type="match status" value="1"/>
</dbReference>
<accession>A0A1D8NPP4</accession>
<feature type="active site" description="Charge relay system" evidence="7">
    <location>
        <position position="47"/>
    </location>
</feature>
<dbReference type="SUPFAM" id="SSF75304">
    <property type="entry name" value="Amidase signature (AS) enzymes"/>
    <property type="match status" value="1"/>
</dbReference>
<comment type="similarity">
    <text evidence="1 7">Belongs to the amidase family. GatA subfamily.</text>
</comment>
<evidence type="ECO:0000313" key="12">
    <source>
        <dbReference type="Proteomes" id="UP000256601"/>
    </source>
</evidence>
<evidence type="ECO:0000256" key="7">
    <source>
        <dbReference type="HAMAP-Rule" id="MF_03150"/>
    </source>
</evidence>
<dbReference type="GO" id="GO:0016740">
    <property type="term" value="F:transferase activity"/>
    <property type="evidence" value="ECO:0007669"/>
    <property type="project" value="UniProtKB-KW"/>
</dbReference>
<evidence type="ECO:0000256" key="3">
    <source>
        <dbReference type="ARBA" id="ARBA00022741"/>
    </source>
</evidence>
<dbReference type="HAMAP" id="MF_00120">
    <property type="entry name" value="GatA"/>
    <property type="match status" value="1"/>
</dbReference>
<comment type="function">
    <text evidence="7">Allows the formation of correctly charged Gln-tRNA(Gln) through the transamidation of misacylated Glu-tRNA(Gln) in the mitochondria. The reaction takes place in the presence of glutamine and ATP through an activated gamma-phospho-Glu-tRNA(Gln).</text>
</comment>
<evidence type="ECO:0000256" key="6">
    <source>
        <dbReference type="ARBA" id="ARBA00047407"/>
    </source>
</evidence>
<dbReference type="PROSITE" id="PS00571">
    <property type="entry name" value="AMIDASES"/>
    <property type="match status" value="1"/>
</dbReference>
<keyword evidence="10" id="KW-0808">Transferase</keyword>
<evidence type="ECO:0000256" key="5">
    <source>
        <dbReference type="ARBA" id="ARBA00022917"/>
    </source>
</evidence>
<dbReference type="GO" id="GO:0032543">
    <property type="term" value="P:mitochondrial translation"/>
    <property type="evidence" value="ECO:0007669"/>
    <property type="project" value="UniProtKB-UniRule"/>
</dbReference>
<comment type="catalytic activity">
    <reaction evidence="6 7">
        <text>L-glutamyl-tRNA(Gln) + L-glutamine + ATP + H2O = L-glutaminyl-tRNA(Gln) + L-glutamate + ADP + phosphate + H(+)</text>
        <dbReference type="Rhea" id="RHEA:17521"/>
        <dbReference type="Rhea" id="RHEA-COMP:9681"/>
        <dbReference type="Rhea" id="RHEA-COMP:9684"/>
        <dbReference type="ChEBI" id="CHEBI:15377"/>
        <dbReference type="ChEBI" id="CHEBI:15378"/>
        <dbReference type="ChEBI" id="CHEBI:29985"/>
        <dbReference type="ChEBI" id="CHEBI:30616"/>
        <dbReference type="ChEBI" id="CHEBI:43474"/>
        <dbReference type="ChEBI" id="CHEBI:58359"/>
        <dbReference type="ChEBI" id="CHEBI:78520"/>
        <dbReference type="ChEBI" id="CHEBI:78521"/>
        <dbReference type="ChEBI" id="CHEBI:456216"/>
        <dbReference type="EC" id="6.3.5.7"/>
    </reaction>
</comment>
<reference evidence="9 11" key="1">
    <citation type="journal article" date="2016" name="PLoS ONE">
        <title>Sequence Assembly of Yarrowia lipolytica Strain W29/CLIB89 Shows Transposable Element Diversity.</title>
        <authorList>
            <person name="Magnan C."/>
            <person name="Yu J."/>
            <person name="Chang I."/>
            <person name="Jahn E."/>
            <person name="Kanomata Y."/>
            <person name="Wu J."/>
            <person name="Zeller M."/>
            <person name="Oakes M."/>
            <person name="Baldi P."/>
            <person name="Sandmeyer S."/>
        </authorList>
    </citation>
    <scope>NUCLEOTIDE SEQUENCE [LARGE SCALE GENOMIC DNA]</scope>
    <source>
        <strain evidence="9">CLIB89</strain>
        <strain evidence="11">CLIB89(W29)</strain>
    </source>
</reference>
<gene>
    <name evidence="7" type="primary">HER2</name>
    <name evidence="10" type="ORF">B0I71DRAFT_128691</name>
    <name evidence="9" type="ORF">YALI1_F30703g</name>
</gene>
<evidence type="ECO:0000256" key="1">
    <source>
        <dbReference type="ARBA" id="ARBA00008069"/>
    </source>
</evidence>
<dbReference type="Proteomes" id="UP000256601">
    <property type="component" value="Unassembled WGS sequence"/>
</dbReference>
<feature type="active site" description="Acyl-ester intermediate" evidence="7">
    <location>
        <position position="148"/>
    </location>
</feature>
<dbReference type="InterPro" id="IPR004412">
    <property type="entry name" value="GatA"/>
</dbReference>
<dbReference type="GO" id="GO:0030956">
    <property type="term" value="C:glutamyl-tRNA(Gln) amidotransferase complex"/>
    <property type="evidence" value="ECO:0007669"/>
    <property type="project" value="UniProtKB-UniRule"/>
</dbReference>
<dbReference type="GO" id="GO:0005524">
    <property type="term" value="F:ATP binding"/>
    <property type="evidence" value="ECO:0007669"/>
    <property type="project" value="UniProtKB-KW"/>
</dbReference>
<organism evidence="9 11">
    <name type="scientific">Yarrowia lipolytica</name>
    <name type="common">Candida lipolytica</name>
    <dbReference type="NCBI Taxonomy" id="4952"/>
    <lineage>
        <taxon>Eukaryota</taxon>
        <taxon>Fungi</taxon>
        <taxon>Dikarya</taxon>
        <taxon>Ascomycota</taxon>
        <taxon>Saccharomycotina</taxon>
        <taxon>Dipodascomycetes</taxon>
        <taxon>Dipodascales</taxon>
        <taxon>Dipodascales incertae sedis</taxon>
        <taxon>Yarrowia</taxon>
    </lineage>
</organism>
<dbReference type="AlphaFoldDB" id="A0A1D8NPP4"/>
<dbReference type="PANTHER" id="PTHR11895:SF7">
    <property type="entry name" value="GLUTAMYL-TRNA(GLN) AMIDOTRANSFERASE SUBUNIT A, MITOCHONDRIAL"/>
    <property type="match status" value="1"/>
</dbReference>
<dbReference type="InterPro" id="IPR036928">
    <property type="entry name" value="AS_sf"/>
</dbReference>
<sequence>MSARLTVQKCMENIIKSNPYSNALISTAENPQVAQSGALAGIALAVKDNICTNEMHTTCASGILETFTSPFDATVVDLLKQEGVSIVGKANLDEFGMGSDNANSWFGPVFNPLYPDEPHTPGGSSGGSAAAVAADMCHFALGTDTGGSVRYPAAQCSVIGLKPSYGLISRHGVIAYAQSLDTVGILTKDIDLLEKVFNILNKYDPLDPTSLTPHKRAKLKPPKPHRKLTFGLVKEYNIKGISENVKMAWSQIMDELIKMGHEVVTCSIPAIKNALPAYYAIAPAEASSNFARFDGIRYGSRAPEDRGEHGTLYAPTRQEYFGNEVKRRMWLGTWNLSTDAFNHDYIRSQKIRRILQEDFDEVFNRPNVLSGNEGQKANDEPGVDFIIAPTSNCAPYPLSKLNDSAPVDTYLNDVLTVPASLTGIPSLNIPWKTKQGNVGMQIMGQYGDDLGVMKVGRLLLDKCKELHQD</sequence>
<dbReference type="NCBIfam" id="TIGR00132">
    <property type="entry name" value="gatA"/>
    <property type="match status" value="1"/>
</dbReference>
<keyword evidence="5 7" id="KW-0648">Protein biosynthesis</keyword>
<dbReference type="GO" id="GO:0070681">
    <property type="term" value="P:glutaminyl-tRNAGln biosynthesis via transamidation"/>
    <property type="evidence" value="ECO:0007669"/>
    <property type="project" value="UniProtKB-UniRule"/>
</dbReference>
<keyword evidence="3 7" id="KW-0547">Nucleotide-binding</keyword>
<dbReference type="EMBL" id="CP017558">
    <property type="protein sequence ID" value="AOW07606.1"/>
    <property type="molecule type" value="Genomic_DNA"/>
</dbReference>
<evidence type="ECO:0000256" key="4">
    <source>
        <dbReference type="ARBA" id="ARBA00022840"/>
    </source>
</evidence>
<dbReference type="Proteomes" id="UP000182444">
    <property type="component" value="Chromosome 1F"/>
</dbReference>
<dbReference type="GO" id="GO:0050567">
    <property type="term" value="F:glutaminyl-tRNA synthase (glutamine-hydrolyzing) activity"/>
    <property type="evidence" value="ECO:0007669"/>
    <property type="project" value="UniProtKB-UniRule"/>
</dbReference>
<dbReference type="OrthoDB" id="421993at2759"/>
<dbReference type="EMBL" id="KZ858960">
    <property type="protein sequence ID" value="RDW27640.1"/>
    <property type="molecule type" value="Genomic_DNA"/>
</dbReference>
<feature type="domain" description="Amidase" evidence="8">
    <location>
        <begin position="33"/>
        <end position="449"/>
    </location>
</feature>
<keyword evidence="2 7" id="KW-0436">Ligase</keyword>
<dbReference type="PANTHER" id="PTHR11895">
    <property type="entry name" value="TRANSAMIDASE"/>
    <property type="match status" value="1"/>
</dbReference>
<dbReference type="VEuPathDB" id="FungiDB:YALI1_F30703g"/>
<evidence type="ECO:0000313" key="11">
    <source>
        <dbReference type="Proteomes" id="UP000182444"/>
    </source>
</evidence>
<dbReference type="eggNOG" id="KOG1211">
    <property type="taxonomic scope" value="Eukaryota"/>
</dbReference>
<evidence type="ECO:0000256" key="2">
    <source>
        <dbReference type="ARBA" id="ARBA00022598"/>
    </source>
</evidence>
<dbReference type="InterPro" id="IPR023631">
    <property type="entry name" value="Amidase_dom"/>
</dbReference>
<proteinExistence type="inferred from homology"/>
<keyword evidence="4 7" id="KW-0067">ATP-binding</keyword>
<evidence type="ECO:0000313" key="9">
    <source>
        <dbReference type="EMBL" id="AOW07606.1"/>
    </source>
</evidence>
<feature type="active site" description="Charge relay system" evidence="7">
    <location>
        <position position="124"/>
    </location>
</feature>
<keyword evidence="7" id="KW-0496">Mitochondrion</keyword>
<comment type="subcellular location">
    <subcellularLocation>
        <location evidence="7">Mitochondrion</location>
    </subcellularLocation>
</comment>
<dbReference type="InterPro" id="IPR000120">
    <property type="entry name" value="Amidase"/>
</dbReference>
<reference evidence="10 12" key="2">
    <citation type="submission" date="2018-07" db="EMBL/GenBank/DDBJ databases">
        <title>Draft Genome Assemblies for Five Robust Yarrowia lipolytica Strains Exhibiting High Lipid Production and Pentose Sugar Utilization and Sugar Alcohol Secretion from Undetoxified Lignocellulosic Biomass Hydrolysates.</title>
        <authorList>
            <consortium name="DOE Joint Genome Institute"/>
            <person name="Walker C."/>
            <person name="Ryu S."/>
            <person name="Na H."/>
            <person name="Zane M."/>
            <person name="LaButti K."/>
            <person name="Lipzen A."/>
            <person name="Haridas S."/>
            <person name="Barry K."/>
            <person name="Grigoriev I.V."/>
            <person name="Quarterman J."/>
            <person name="Slininger P."/>
            <person name="Dien B."/>
            <person name="Trinh C.T."/>
        </authorList>
    </citation>
    <scope>NUCLEOTIDE SEQUENCE [LARGE SCALE GENOMIC DNA]</scope>
    <source>
        <strain evidence="10 12">YB392</strain>
    </source>
</reference>
<dbReference type="GO" id="GO:0005739">
    <property type="term" value="C:mitochondrion"/>
    <property type="evidence" value="ECO:0007669"/>
    <property type="project" value="UniProtKB-SubCell"/>
</dbReference>
<comment type="subunit">
    <text evidence="7">Subunit of the heterotrimeric GatFAB amidotransferase (AdT) complex, composed of A, B and F subunits.</text>
</comment>
<dbReference type="KEGG" id="yli:2908770"/>
<dbReference type="VEuPathDB" id="FungiDB:YALI0_F23441g"/>
<name>A0A1D8NPP4_YARLL</name>
<evidence type="ECO:0000259" key="8">
    <source>
        <dbReference type="Pfam" id="PF01425"/>
    </source>
</evidence>
<evidence type="ECO:0000313" key="10">
    <source>
        <dbReference type="EMBL" id="RDW27640.1"/>
    </source>
</evidence>